<dbReference type="KEGG" id="osg:BST96_00925"/>
<accession>A0A1X9N4Y9</accession>
<dbReference type="Proteomes" id="UP000193450">
    <property type="component" value="Chromosome"/>
</dbReference>
<evidence type="ECO:0008006" key="4">
    <source>
        <dbReference type="Google" id="ProtNLM"/>
    </source>
</evidence>
<organism evidence="2 3">
    <name type="scientific">Oceanicoccus sagamiensis</name>
    <dbReference type="NCBI Taxonomy" id="716816"/>
    <lineage>
        <taxon>Bacteria</taxon>
        <taxon>Pseudomonadati</taxon>
        <taxon>Pseudomonadota</taxon>
        <taxon>Gammaproteobacteria</taxon>
        <taxon>Cellvibrionales</taxon>
        <taxon>Spongiibacteraceae</taxon>
        <taxon>Oceanicoccus</taxon>
    </lineage>
</organism>
<name>A0A1X9N4Y9_9GAMM</name>
<dbReference type="SUPFAM" id="SSF56935">
    <property type="entry name" value="Porins"/>
    <property type="match status" value="1"/>
</dbReference>
<dbReference type="Pfam" id="PF12094">
    <property type="entry name" value="DUF3570"/>
    <property type="match status" value="2"/>
</dbReference>
<keyword evidence="3" id="KW-1185">Reference proteome</keyword>
<proteinExistence type="predicted"/>
<keyword evidence="1" id="KW-0732">Signal</keyword>
<protein>
    <recommendedName>
        <fullName evidence="4">DUF3570 domain-containing protein</fullName>
    </recommendedName>
</protein>
<gene>
    <name evidence="2" type="ORF">BST96_00925</name>
</gene>
<feature type="chain" id="PRO_5013390365" description="DUF3570 domain-containing protein" evidence="1">
    <location>
        <begin position="21"/>
        <end position="379"/>
    </location>
</feature>
<evidence type="ECO:0000313" key="3">
    <source>
        <dbReference type="Proteomes" id="UP000193450"/>
    </source>
</evidence>
<dbReference type="AlphaFoldDB" id="A0A1X9N4Y9"/>
<reference evidence="2 3" key="1">
    <citation type="submission" date="2016-11" db="EMBL/GenBank/DDBJ databases">
        <title>Trade-off between light-utilization and light-protection in marine flavobacteria.</title>
        <authorList>
            <person name="Kumagai Y."/>
        </authorList>
    </citation>
    <scope>NUCLEOTIDE SEQUENCE [LARGE SCALE GENOMIC DNA]</scope>
    <source>
        <strain evidence="2 3">NBRC 107125</strain>
    </source>
</reference>
<feature type="signal peptide" evidence="1">
    <location>
        <begin position="1"/>
        <end position="20"/>
    </location>
</feature>
<evidence type="ECO:0000256" key="1">
    <source>
        <dbReference type="SAM" id="SignalP"/>
    </source>
</evidence>
<sequence length="379" mass="43117">MVIKQLSCLSLLTLSLNLSAAVLPEDRADVMYHSYDGGGVTIDGPSLLVRKDFASTVSVSGNYYVDNVSSASIDVETSGASKYTEERTEYSVTADYLYDKAILSAGYTSSDENDYEAETVYFGISQDFFGDLTTVTLGYAVGDDTVMQNGNDNLQEDVDRQNYRFGISQIATPNLMLNFNYEAITEEGYLNNPYRSYRYIDPSNSANYLSATEVYPDTRTTDAAAFGGKYFLPYRAVVSANYRYFTDDWDIDAHTLTLGYTHPLKGGWILDFTYRYYQQESAYFYSDLHEFAAVDEKDFRARDKELSEFTTQTLGFGVSYEFQLGNSDTFDKSSINLQYDFIQFDYDNFRDIRGDEAIGEEPLYDFDADVIRLFFSVWY</sequence>
<evidence type="ECO:0000313" key="2">
    <source>
        <dbReference type="EMBL" id="ARN72796.1"/>
    </source>
</evidence>
<dbReference type="InterPro" id="IPR021953">
    <property type="entry name" value="DUF3570"/>
</dbReference>
<dbReference type="STRING" id="716816.BST96_00925"/>
<dbReference type="EMBL" id="CP019343">
    <property type="protein sequence ID" value="ARN72796.1"/>
    <property type="molecule type" value="Genomic_DNA"/>
</dbReference>